<feature type="compositionally biased region" description="Low complexity" evidence="1">
    <location>
        <begin position="199"/>
        <end position="220"/>
    </location>
</feature>
<dbReference type="CDD" id="cd11715">
    <property type="entry name" value="THUMP_AdoMetMT"/>
    <property type="match status" value="1"/>
</dbReference>
<feature type="compositionally biased region" description="Low complexity" evidence="1">
    <location>
        <begin position="639"/>
        <end position="676"/>
    </location>
</feature>
<gene>
    <name evidence="2" type="ORF">BESB_056480</name>
</gene>
<sequence>MGGVAKAGGLGKQALRAFRSSPFILFLSVRKGLEPVLLRELRTSPSLRDICGKGDASSRSEAPSFPREDPPFGGEKRRNVRLQCVQGGVILHGADWEVASRVCAYTRVAEAVWLRLAHSGGCTNEQKLETALRKVKWEEFFPNSSILPLVPLRVSSFASALCNERRIRQVVRETLERVNAECRAEQEGTPPSATDAHGPSAAPSPVSLVESPPSSASAPPSAESAFLAAMEPARRLMEALNFRFSVTLASDSLFVDVQLSPRLTPRPYLYLSRFLSPAAASRGEASSGFGSSPPLPPACDNEPSNFASAGDAKTAPDAERAVTSQAASADSDACGRSPFARDLGEPSSSLWAGSSSASCFSGWLPPLSEELRPCSFPVLRKMLDAREQKRRAPETFADIADSPTAAGPSRGSGARAGSPPPPWSLVETSQAIRRHGQLRLLRERYAAAEREARGDAAEAAAEAREACGRAQGEEAPREEAPAGSLLSAVRVANEGAGAQVRVAGEMERERIMAFWDSAERQREREARARVRPRWQKSAFEKLLDSLAKAEQMATEGSEKFMAGQLRYAQGGVEDKLACNCETKRNVSSGSLAGSAVSATRNVPETASSCSQPPAPTAALVSPSCHVPSAALHWDPPPSVSCADSPSSASTRGPAPLLAATSVSAPSSPVSRSSASPSLPLRLPIEVELLRLQHLHFGRRQAAARAAGLLPPAALASVSGLVEAYESDDAMAAAVALASGIKRACRREKDVVVWDPFCGDGGLLLEVALLIKDDFPICPPRVPSALARLRGVRDAWPRASASASSSRELPASPSSLSKSLVSASESPASDFRRCQGAVTLVGSDERALLLRAARERVRSFCAFYSRGAECGRMRRALASPEVRDAGEARGQPIITGQEEASDREQTKSSEPLRSAQEAPTTGELEDEHATTAINRRAAIPMFTRGPQIVPLSSDSAAAATPAAARVRADLDSGAQAISFDQLVYGRSLEAEGTETEDASQSTHASPFPRATATRQTAEPRNLQEGDANQAGRGDRCACDEKTQDAPEAQREEPQISDRVFTPDETDTAWEVESFPFRFALLHASHHHVATFLKGAFILTRMPGRREGEFMGSAHKKAVLLYERFGHLIASRDDWRAVYVVTKGSAFQHYSRLDWERVLTWRDVSDQPLQLLRWTGRKRALYASTTKAERENVLEEIDTRLDAADA</sequence>
<dbReference type="GeneID" id="40310577"/>
<evidence type="ECO:0000313" key="2">
    <source>
        <dbReference type="EMBL" id="PFH35997.1"/>
    </source>
</evidence>
<feature type="region of interest" description="Disordered" evidence="1">
    <location>
        <begin position="636"/>
        <end position="676"/>
    </location>
</feature>
<accession>A0A2A9MK64</accession>
<name>A0A2A9MK64_BESBE</name>
<dbReference type="Proteomes" id="UP000224006">
    <property type="component" value="Chromosome IV"/>
</dbReference>
<comment type="caution">
    <text evidence="2">The sequence shown here is derived from an EMBL/GenBank/DDBJ whole genome shotgun (WGS) entry which is preliminary data.</text>
</comment>
<feature type="compositionally biased region" description="Basic and acidic residues" evidence="1">
    <location>
        <begin position="1031"/>
        <end position="1054"/>
    </location>
</feature>
<reference evidence="2 3" key="1">
    <citation type="submission" date="2017-09" db="EMBL/GenBank/DDBJ databases">
        <title>Genome sequencing of Besnoitia besnoiti strain Bb-Ger1.</title>
        <authorList>
            <person name="Schares G."/>
            <person name="Venepally P."/>
            <person name="Lorenzi H.A."/>
        </authorList>
    </citation>
    <scope>NUCLEOTIDE SEQUENCE [LARGE SCALE GENOMIC DNA]</scope>
    <source>
        <strain evidence="2 3">Bb-Ger1</strain>
    </source>
</reference>
<organism evidence="2 3">
    <name type="scientific">Besnoitia besnoiti</name>
    <name type="common">Apicomplexan protozoan</name>
    <dbReference type="NCBI Taxonomy" id="94643"/>
    <lineage>
        <taxon>Eukaryota</taxon>
        <taxon>Sar</taxon>
        <taxon>Alveolata</taxon>
        <taxon>Apicomplexa</taxon>
        <taxon>Conoidasida</taxon>
        <taxon>Coccidia</taxon>
        <taxon>Eucoccidiorida</taxon>
        <taxon>Eimeriorina</taxon>
        <taxon>Sarcocystidae</taxon>
        <taxon>Besnoitia</taxon>
    </lineage>
</organism>
<keyword evidence="3" id="KW-1185">Reference proteome</keyword>
<proteinExistence type="predicted"/>
<feature type="region of interest" description="Disordered" evidence="1">
    <location>
        <begin position="880"/>
        <end position="927"/>
    </location>
</feature>
<dbReference type="EMBL" id="NWUJ01000004">
    <property type="protein sequence ID" value="PFH35997.1"/>
    <property type="molecule type" value="Genomic_DNA"/>
</dbReference>
<dbReference type="KEGG" id="bbes:BESB_056480"/>
<feature type="region of interest" description="Disordered" evidence="1">
    <location>
        <begin position="49"/>
        <end position="74"/>
    </location>
</feature>
<protein>
    <submittedName>
        <fullName evidence="2">Uncharacterized protein</fullName>
    </submittedName>
</protein>
<evidence type="ECO:0000256" key="1">
    <source>
        <dbReference type="SAM" id="MobiDB-lite"/>
    </source>
</evidence>
<dbReference type="RefSeq" id="XP_029220006.1">
    <property type="nucleotide sequence ID" value="XM_029364083.1"/>
</dbReference>
<feature type="region of interest" description="Disordered" evidence="1">
    <location>
        <begin position="989"/>
        <end position="1060"/>
    </location>
</feature>
<feature type="region of interest" description="Disordered" evidence="1">
    <location>
        <begin position="389"/>
        <end position="425"/>
    </location>
</feature>
<dbReference type="VEuPathDB" id="ToxoDB:BESB_056480"/>
<feature type="region of interest" description="Disordered" evidence="1">
    <location>
        <begin position="282"/>
        <end position="339"/>
    </location>
</feature>
<evidence type="ECO:0000313" key="3">
    <source>
        <dbReference type="Proteomes" id="UP000224006"/>
    </source>
</evidence>
<dbReference type="Gene3D" id="3.40.50.150">
    <property type="entry name" value="Vaccinia Virus protein VP39"/>
    <property type="match status" value="1"/>
</dbReference>
<feature type="region of interest" description="Disordered" evidence="1">
    <location>
        <begin position="182"/>
        <end position="220"/>
    </location>
</feature>
<feature type="compositionally biased region" description="Low complexity" evidence="1">
    <location>
        <begin position="402"/>
        <end position="417"/>
    </location>
</feature>
<dbReference type="OrthoDB" id="332980at2759"/>
<dbReference type="Gene3D" id="3.30.2130.30">
    <property type="match status" value="1"/>
</dbReference>
<dbReference type="InterPro" id="IPR029063">
    <property type="entry name" value="SAM-dependent_MTases_sf"/>
</dbReference>
<dbReference type="AlphaFoldDB" id="A0A2A9MK64"/>